<dbReference type="EMBL" id="RWGY01000029">
    <property type="protein sequence ID" value="TVU20517.1"/>
    <property type="molecule type" value="Genomic_DNA"/>
</dbReference>
<evidence type="ECO:0000313" key="1">
    <source>
        <dbReference type="EMBL" id="TVU20517.1"/>
    </source>
</evidence>
<gene>
    <name evidence="1" type="ORF">EJB05_36729</name>
</gene>
<sequence length="84" mass="9822">MIRIITIEMNVGRKEELKMERKMSCVSSCPAFGHCNKDKYQECQIKRGKILPFLFITRQCSSNDAMVTFNLGHFTHRSVRPRVE</sequence>
<evidence type="ECO:0000313" key="2">
    <source>
        <dbReference type="Proteomes" id="UP000324897"/>
    </source>
</evidence>
<dbReference type="AlphaFoldDB" id="A0A5J9UAZ6"/>
<comment type="caution">
    <text evidence="1">The sequence shown here is derived from an EMBL/GenBank/DDBJ whole genome shotgun (WGS) entry which is preliminary data.</text>
</comment>
<dbReference type="Proteomes" id="UP000324897">
    <property type="component" value="Chromosome 7"/>
</dbReference>
<protein>
    <submittedName>
        <fullName evidence="1">Uncharacterized protein</fullName>
    </submittedName>
</protein>
<name>A0A5J9UAZ6_9POAL</name>
<organism evidence="1 2">
    <name type="scientific">Eragrostis curvula</name>
    <name type="common">weeping love grass</name>
    <dbReference type="NCBI Taxonomy" id="38414"/>
    <lineage>
        <taxon>Eukaryota</taxon>
        <taxon>Viridiplantae</taxon>
        <taxon>Streptophyta</taxon>
        <taxon>Embryophyta</taxon>
        <taxon>Tracheophyta</taxon>
        <taxon>Spermatophyta</taxon>
        <taxon>Magnoliopsida</taxon>
        <taxon>Liliopsida</taxon>
        <taxon>Poales</taxon>
        <taxon>Poaceae</taxon>
        <taxon>PACMAD clade</taxon>
        <taxon>Chloridoideae</taxon>
        <taxon>Eragrostideae</taxon>
        <taxon>Eragrostidinae</taxon>
        <taxon>Eragrostis</taxon>
    </lineage>
</organism>
<proteinExistence type="predicted"/>
<feature type="non-terminal residue" evidence="1">
    <location>
        <position position="1"/>
    </location>
</feature>
<dbReference type="Gramene" id="TVU20517">
    <property type="protein sequence ID" value="TVU20517"/>
    <property type="gene ID" value="EJB05_36729"/>
</dbReference>
<keyword evidence="2" id="KW-1185">Reference proteome</keyword>
<reference evidence="1 2" key="1">
    <citation type="journal article" date="2019" name="Sci. Rep.">
        <title>A high-quality genome of Eragrostis curvula grass provides insights into Poaceae evolution and supports new strategies to enhance forage quality.</title>
        <authorList>
            <person name="Carballo J."/>
            <person name="Santos B.A.C.M."/>
            <person name="Zappacosta D."/>
            <person name="Garbus I."/>
            <person name="Selva J.P."/>
            <person name="Gallo C.A."/>
            <person name="Diaz A."/>
            <person name="Albertini E."/>
            <person name="Caccamo M."/>
            <person name="Echenique V."/>
        </authorList>
    </citation>
    <scope>NUCLEOTIDE SEQUENCE [LARGE SCALE GENOMIC DNA]</scope>
    <source>
        <strain evidence="2">cv. Victoria</strain>
        <tissue evidence="1">Leaf</tissue>
    </source>
</reference>
<accession>A0A5J9UAZ6</accession>